<dbReference type="EMBL" id="BLAL01000239">
    <property type="protein sequence ID" value="GES95185.1"/>
    <property type="molecule type" value="Genomic_DNA"/>
</dbReference>
<comment type="caution">
    <text evidence="1">The sequence shown here is derived from an EMBL/GenBank/DDBJ whole genome shotgun (WGS) entry which is preliminary data.</text>
</comment>
<dbReference type="Proteomes" id="UP000615446">
    <property type="component" value="Unassembled WGS sequence"/>
</dbReference>
<gene>
    <name evidence="1" type="ORF">RCL2_002186900</name>
</gene>
<dbReference type="OrthoDB" id="10483110at2759"/>
<evidence type="ECO:0000313" key="2">
    <source>
        <dbReference type="Proteomes" id="UP000615446"/>
    </source>
</evidence>
<organism evidence="1 2">
    <name type="scientific">Rhizophagus clarus</name>
    <dbReference type="NCBI Taxonomy" id="94130"/>
    <lineage>
        <taxon>Eukaryota</taxon>
        <taxon>Fungi</taxon>
        <taxon>Fungi incertae sedis</taxon>
        <taxon>Mucoromycota</taxon>
        <taxon>Glomeromycotina</taxon>
        <taxon>Glomeromycetes</taxon>
        <taxon>Glomerales</taxon>
        <taxon>Glomeraceae</taxon>
        <taxon>Rhizophagus</taxon>
    </lineage>
</organism>
<sequence length="68" mass="7858">MYGKCSRTDLIINSRSEQILSVKILGNPISLVCQFRYLVVRKKPICYTEPVSLQVRNISLFSHPEIFD</sequence>
<dbReference type="AlphaFoldDB" id="A0A8H3LZK0"/>
<evidence type="ECO:0000313" key="1">
    <source>
        <dbReference type="EMBL" id="GES95185.1"/>
    </source>
</evidence>
<reference evidence="1" key="1">
    <citation type="submission" date="2019-10" db="EMBL/GenBank/DDBJ databases">
        <title>Conservation and host-specific expression of non-tandemly repeated heterogenous ribosome RNA gene in arbuscular mycorrhizal fungi.</title>
        <authorList>
            <person name="Maeda T."/>
            <person name="Kobayashi Y."/>
            <person name="Nakagawa T."/>
            <person name="Ezawa T."/>
            <person name="Yamaguchi K."/>
            <person name="Bino T."/>
            <person name="Nishimoto Y."/>
            <person name="Shigenobu S."/>
            <person name="Kawaguchi M."/>
        </authorList>
    </citation>
    <scope>NUCLEOTIDE SEQUENCE</scope>
    <source>
        <strain evidence="1">HR1</strain>
    </source>
</reference>
<accession>A0A8H3LZK0</accession>
<protein>
    <submittedName>
        <fullName evidence="1">Uncharacterized protein</fullName>
    </submittedName>
</protein>
<name>A0A8H3LZK0_9GLOM</name>
<proteinExistence type="predicted"/>